<dbReference type="InterPro" id="IPR050570">
    <property type="entry name" value="Cell_wall_metabolism_enzyme"/>
</dbReference>
<protein>
    <submittedName>
        <fullName evidence="3">M23 family metallopeptidase</fullName>
    </submittedName>
</protein>
<sequence>MIPLRSLAPLAALPARQPAPLLAALLTPLLALTASAPGAERWAPPLGRALEVSGPYRAPVHDYASGHRGIDLPAVPGEAVLAPVSGTVSFAGPVVDRGVVSIRLDTDTVVSIEPVAAEVATGASVRRGERIGAVSSGGHCLAECVHVGVRVEGAYVNPMRFFANRPVLLPW</sequence>
<dbReference type="AlphaFoldDB" id="A0A939LWQ0"/>
<dbReference type="InterPro" id="IPR016047">
    <property type="entry name" value="M23ase_b-sheet_dom"/>
</dbReference>
<evidence type="ECO:0000259" key="2">
    <source>
        <dbReference type="Pfam" id="PF01551"/>
    </source>
</evidence>
<gene>
    <name evidence="3" type="ORF">J4H91_12420</name>
</gene>
<dbReference type="SUPFAM" id="SSF51261">
    <property type="entry name" value="Duplicated hybrid motif"/>
    <property type="match status" value="1"/>
</dbReference>
<keyword evidence="4" id="KW-1185">Reference proteome</keyword>
<dbReference type="GO" id="GO:0004222">
    <property type="term" value="F:metalloendopeptidase activity"/>
    <property type="evidence" value="ECO:0007669"/>
    <property type="project" value="TreeGrafter"/>
</dbReference>
<comment type="caution">
    <text evidence="3">The sequence shown here is derived from an EMBL/GenBank/DDBJ whole genome shotgun (WGS) entry which is preliminary data.</text>
</comment>
<reference evidence="3" key="1">
    <citation type="submission" date="2021-03" db="EMBL/GenBank/DDBJ databases">
        <title>Leucobacter chromiisoli sp. nov., isolated from chromium-containing soil of chemical plant.</title>
        <authorList>
            <person name="Xu Z."/>
        </authorList>
    </citation>
    <scope>NUCLEOTIDE SEQUENCE</scope>
    <source>
        <strain evidence="3">A2</strain>
    </source>
</reference>
<dbReference type="PANTHER" id="PTHR21666">
    <property type="entry name" value="PEPTIDASE-RELATED"/>
    <property type="match status" value="1"/>
</dbReference>
<keyword evidence="1" id="KW-0732">Signal</keyword>
<dbReference type="CDD" id="cd12797">
    <property type="entry name" value="M23_peptidase"/>
    <property type="match status" value="1"/>
</dbReference>
<dbReference type="Gene3D" id="2.70.70.10">
    <property type="entry name" value="Glucose Permease (Domain IIA)"/>
    <property type="match status" value="1"/>
</dbReference>
<dbReference type="PANTHER" id="PTHR21666:SF289">
    <property type="entry name" value="L-ALA--D-GLU ENDOPEPTIDASE"/>
    <property type="match status" value="1"/>
</dbReference>
<evidence type="ECO:0000256" key="1">
    <source>
        <dbReference type="ARBA" id="ARBA00022729"/>
    </source>
</evidence>
<name>A0A939LWQ0_9MICO</name>
<organism evidence="3 4">
    <name type="scientific">Leucobacter ruminantium</name>
    <dbReference type="NCBI Taxonomy" id="1289170"/>
    <lineage>
        <taxon>Bacteria</taxon>
        <taxon>Bacillati</taxon>
        <taxon>Actinomycetota</taxon>
        <taxon>Actinomycetes</taxon>
        <taxon>Micrococcales</taxon>
        <taxon>Microbacteriaceae</taxon>
        <taxon>Leucobacter</taxon>
    </lineage>
</organism>
<evidence type="ECO:0000313" key="3">
    <source>
        <dbReference type="EMBL" id="MBO1806110.1"/>
    </source>
</evidence>
<evidence type="ECO:0000313" key="4">
    <source>
        <dbReference type="Proteomes" id="UP000664398"/>
    </source>
</evidence>
<dbReference type="RefSeq" id="WP_208046578.1">
    <property type="nucleotide sequence ID" value="NZ_JAGDYL010000024.1"/>
</dbReference>
<dbReference type="Pfam" id="PF01551">
    <property type="entry name" value="Peptidase_M23"/>
    <property type="match status" value="1"/>
</dbReference>
<proteinExistence type="predicted"/>
<accession>A0A939LWQ0</accession>
<dbReference type="EMBL" id="JAGDYL010000024">
    <property type="protein sequence ID" value="MBO1806110.1"/>
    <property type="molecule type" value="Genomic_DNA"/>
</dbReference>
<dbReference type="Proteomes" id="UP000664398">
    <property type="component" value="Unassembled WGS sequence"/>
</dbReference>
<feature type="domain" description="M23ase beta-sheet core" evidence="2">
    <location>
        <begin position="66"/>
        <end position="158"/>
    </location>
</feature>
<dbReference type="InterPro" id="IPR011055">
    <property type="entry name" value="Dup_hybrid_motif"/>
</dbReference>